<dbReference type="EMBL" id="JAATJB010000003">
    <property type="protein sequence ID" value="NJB97227.1"/>
    <property type="molecule type" value="Genomic_DNA"/>
</dbReference>
<comment type="similarity">
    <text evidence="6">Belongs to the zinc-containing alcohol dehydrogenase family.</text>
</comment>
<dbReference type="PANTHER" id="PTHR43880">
    <property type="entry name" value="ALCOHOL DEHYDROGENASE"/>
    <property type="match status" value="1"/>
</dbReference>
<dbReference type="InterPro" id="IPR011032">
    <property type="entry name" value="GroES-like_sf"/>
</dbReference>
<evidence type="ECO:0000313" key="9">
    <source>
        <dbReference type="Proteomes" id="UP000531251"/>
    </source>
</evidence>
<dbReference type="InterPro" id="IPR002328">
    <property type="entry name" value="ADH_Zn_CS"/>
</dbReference>
<evidence type="ECO:0000256" key="4">
    <source>
        <dbReference type="ARBA" id="ARBA00023002"/>
    </source>
</evidence>
<dbReference type="CDD" id="cd08279">
    <property type="entry name" value="Zn_ADH_class_III"/>
    <property type="match status" value="1"/>
</dbReference>
<keyword evidence="4 8" id="KW-0560">Oxidoreductase</keyword>
<keyword evidence="9" id="KW-1185">Reference proteome</keyword>
<evidence type="ECO:0000256" key="3">
    <source>
        <dbReference type="ARBA" id="ARBA00022833"/>
    </source>
</evidence>
<dbReference type="SMART" id="SM00829">
    <property type="entry name" value="PKS_ER"/>
    <property type="match status" value="1"/>
</dbReference>
<feature type="domain" description="Enoyl reductase (ER)" evidence="7">
    <location>
        <begin position="10"/>
        <end position="358"/>
    </location>
</feature>
<accession>A0A7X5XY53</accession>
<evidence type="ECO:0000259" key="7">
    <source>
        <dbReference type="SMART" id="SM00829"/>
    </source>
</evidence>
<keyword evidence="2 6" id="KW-0479">Metal-binding</keyword>
<dbReference type="InterPro" id="IPR036291">
    <property type="entry name" value="NAD(P)-bd_dom_sf"/>
</dbReference>
<gene>
    <name evidence="8" type="ORF">GGR89_001533</name>
</gene>
<dbReference type="Gene3D" id="3.90.180.10">
    <property type="entry name" value="Medium-chain alcohol dehydrogenases, catalytic domain"/>
    <property type="match status" value="1"/>
</dbReference>
<dbReference type="Pfam" id="PF08240">
    <property type="entry name" value="ADH_N"/>
    <property type="match status" value="1"/>
</dbReference>
<dbReference type="RefSeq" id="WP_125974385.1">
    <property type="nucleotide sequence ID" value="NZ_BAAADY010000012.1"/>
</dbReference>
<keyword evidence="5" id="KW-0520">NAD</keyword>
<dbReference type="GO" id="GO:0005829">
    <property type="term" value="C:cytosol"/>
    <property type="evidence" value="ECO:0007669"/>
    <property type="project" value="TreeGrafter"/>
</dbReference>
<dbReference type="FunFam" id="3.40.50.720:FF:000003">
    <property type="entry name" value="S-(hydroxymethyl)glutathione dehydrogenase"/>
    <property type="match status" value="1"/>
</dbReference>
<dbReference type="PANTHER" id="PTHR43880:SF12">
    <property type="entry name" value="ALCOHOL DEHYDROGENASE CLASS-3"/>
    <property type="match status" value="1"/>
</dbReference>
<name>A0A7X5XY53_9SPHN</name>
<dbReference type="PROSITE" id="PS00059">
    <property type="entry name" value="ADH_ZINC"/>
    <property type="match status" value="1"/>
</dbReference>
<dbReference type="EC" id="1.1.1.284" evidence="8"/>
<evidence type="ECO:0000256" key="2">
    <source>
        <dbReference type="ARBA" id="ARBA00022723"/>
    </source>
</evidence>
<dbReference type="InterPro" id="IPR013154">
    <property type="entry name" value="ADH-like_N"/>
</dbReference>
<sequence length="361" mass="37603">MKAAVLLEAKTPLAIEEVQVSKPGPREVLIRTAAVGVCRSDLHFVDGAFPHPVPTVPGHEAAGVVEAVGSDVAHLRPGDHVITFLTAFCGSCEYCVTGRPSLCVDPSTRRPADAEPRLKLADGRPLAPFLNLSAFAEMMLVHENACVAIAKDMPLDRAALLGCAVITGAGSIFNDSRLRPGESVAVIGAGGIGLAAINAAKIAGAGQILALDPVAEKRALAEKMGATHMLDPTNEGVAKQVLALTGGGVHYAIEGVGRPATAELAWQILRRGGTATILGMIAPGQSVSLPGHTFLTGKKIQGSLLGSTRFPIDMPRLVQLYLDGKLDLDTMVAERIGLSQVNDALEKLRQGTSVRSVITFA</sequence>
<dbReference type="Pfam" id="PF00107">
    <property type="entry name" value="ADH_zinc_N"/>
    <property type="match status" value="1"/>
</dbReference>
<reference evidence="8 9" key="1">
    <citation type="submission" date="2020-03" db="EMBL/GenBank/DDBJ databases">
        <title>Genomic Encyclopedia of Type Strains, Phase IV (KMG-IV): sequencing the most valuable type-strain genomes for metagenomic binning, comparative biology and taxonomic classification.</title>
        <authorList>
            <person name="Goeker M."/>
        </authorList>
    </citation>
    <scope>NUCLEOTIDE SEQUENCE [LARGE SCALE GENOMIC DNA]</scope>
    <source>
        <strain evidence="8 9">DSM 7225</strain>
    </source>
</reference>
<dbReference type="InterPro" id="IPR013149">
    <property type="entry name" value="ADH-like_C"/>
</dbReference>
<dbReference type="GO" id="GO:0008270">
    <property type="term" value="F:zinc ion binding"/>
    <property type="evidence" value="ECO:0007669"/>
    <property type="project" value="InterPro"/>
</dbReference>
<comment type="caution">
    <text evidence="8">The sequence shown here is derived from an EMBL/GenBank/DDBJ whole genome shotgun (WGS) entry which is preliminary data.</text>
</comment>
<dbReference type="Proteomes" id="UP000531251">
    <property type="component" value="Unassembled WGS sequence"/>
</dbReference>
<dbReference type="Gene3D" id="3.40.50.720">
    <property type="entry name" value="NAD(P)-binding Rossmann-like Domain"/>
    <property type="match status" value="1"/>
</dbReference>
<protein>
    <submittedName>
        <fullName evidence="8">S-(Hydroxymethyl)glutathione dehydrogenase/alcohol dehydrogenase</fullName>
        <ecNumber evidence="8">1.1.1.1</ecNumber>
        <ecNumber evidence="8">1.1.1.284</ecNumber>
    </submittedName>
</protein>
<dbReference type="SUPFAM" id="SSF51735">
    <property type="entry name" value="NAD(P)-binding Rossmann-fold domains"/>
    <property type="match status" value="1"/>
</dbReference>
<evidence type="ECO:0000256" key="5">
    <source>
        <dbReference type="ARBA" id="ARBA00023027"/>
    </source>
</evidence>
<evidence type="ECO:0000256" key="1">
    <source>
        <dbReference type="ARBA" id="ARBA00001947"/>
    </source>
</evidence>
<dbReference type="EC" id="1.1.1.1" evidence="8"/>
<evidence type="ECO:0000256" key="6">
    <source>
        <dbReference type="RuleBase" id="RU361277"/>
    </source>
</evidence>
<keyword evidence="3 6" id="KW-0862">Zinc</keyword>
<dbReference type="SUPFAM" id="SSF50129">
    <property type="entry name" value="GroES-like"/>
    <property type="match status" value="2"/>
</dbReference>
<dbReference type="InterPro" id="IPR020843">
    <property type="entry name" value="ER"/>
</dbReference>
<dbReference type="GO" id="GO:0046294">
    <property type="term" value="P:formaldehyde catabolic process"/>
    <property type="evidence" value="ECO:0007669"/>
    <property type="project" value="TreeGrafter"/>
</dbReference>
<organism evidence="8 9">
    <name type="scientific">Sphingomonas trueperi</name>
    <dbReference type="NCBI Taxonomy" id="53317"/>
    <lineage>
        <taxon>Bacteria</taxon>
        <taxon>Pseudomonadati</taxon>
        <taxon>Pseudomonadota</taxon>
        <taxon>Alphaproteobacteria</taxon>
        <taxon>Sphingomonadales</taxon>
        <taxon>Sphingomonadaceae</taxon>
        <taxon>Sphingomonas</taxon>
    </lineage>
</organism>
<dbReference type="AlphaFoldDB" id="A0A7X5XY53"/>
<proteinExistence type="inferred from homology"/>
<dbReference type="GO" id="GO:0051903">
    <property type="term" value="F:S-(hydroxymethyl)glutathione dehydrogenase [NAD(P)+] activity"/>
    <property type="evidence" value="ECO:0007669"/>
    <property type="project" value="UniProtKB-EC"/>
</dbReference>
<dbReference type="GO" id="GO:0004022">
    <property type="term" value="F:alcohol dehydrogenase (NAD+) activity"/>
    <property type="evidence" value="ECO:0007669"/>
    <property type="project" value="UniProtKB-EC"/>
</dbReference>
<comment type="cofactor">
    <cofactor evidence="1 6">
        <name>Zn(2+)</name>
        <dbReference type="ChEBI" id="CHEBI:29105"/>
    </cofactor>
</comment>
<evidence type="ECO:0000313" key="8">
    <source>
        <dbReference type="EMBL" id="NJB97227.1"/>
    </source>
</evidence>